<dbReference type="EMBL" id="KU873925">
    <property type="protein sequence ID" value="AND74949.1"/>
    <property type="molecule type" value="Genomic_DNA"/>
</dbReference>
<sequence>MTQFKADAISQADHVAGEIGYAKFISDAPFGAKLYLDPQGTIASLEAKLAKMEALVRAAYEEGFTDGSTEMSDDFGTARAVFWDASEAKKELEA</sequence>
<proteinExistence type="predicted"/>
<gene>
    <name evidence="1" type="ORF">pf16_26</name>
</gene>
<name>A0A1S5R3I3_9CAUD</name>
<reference evidence="1 2" key="1">
    <citation type="submission" date="2016-03" db="EMBL/GenBank/DDBJ databases">
        <title>Characterisation of pf16 and phiPMW: Two novel phages infecting Pseudomonas putida PpG1.</title>
        <authorList>
            <person name="Magill D.J."/>
            <person name="Krylov V.N."/>
            <person name="Shaburova O.V."/>
            <person name="Allen C.C.R."/>
            <person name="McGrath J.W."/>
            <person name="Quinn J.P."/>
            <person name="Kulakov L.A."/>
        </authorList>
    </citation>
    <scope>NUCLEOTIDE SEQUENCE [LARGE SCALE GENOMIC DNA]</scope>
</reference>
<dbReference type="Proteomes" id="UP000225821">
    <property type="component" value="Segment"/>
</dbReference>
<organism evidence="1 2">
    <name type="scientific">Pseudomonas phage pf16</name>
    <dbReference type="NCBI Taxonomy" id="1815630"/>
    <lineage>
        <taxon>Viruses</taxon>
        <taxon>Duplodnaviria</taxon>
        <taxon>Heunggongvirae</taxon>
        <taxon>Uroviricota</taxon>
        <taxon>Caudoviricetes</taxon>
        <taxon>Chakrabartyvirus</taxon>
        <taxon>Chakrabartyvirus pf16</taxon>
    </lineage>
</organism>
<accession>A0A1S5R3I3</accession>
<keyword evidence="2" id="KW-1185">Reference proteome</keyword>
<evidence type="ECO:0000313" key="1">
    <source>
        <dbReference type="EMBL" id="AND74949.1"/>
    </source>
</evidence>
<evidence type="ECO:0000313" key="2">
    <source>
        <dbReference type="Proteomes" id="UP000225821"/>
    </source>
</evidence>
<protein>
    <submittedName>
        <fullName evidence="1">Uncharacterized protein</fullName>
    </submittedName>
</protein>